<protein>
    <recommendedName>
        <fullName evidence="1">Putative competence-damage inducible protein</fullName>
    </recommendedName>
</protein>
<dbReference type="PIRSF" id="PIRSF006728">
    <property type="entry name" value="CinA"/>
    <property type="match status" value="1"/>
</dbReference>
<dbReference type="Gene3D" id="3.40.980.10">
    <property type="entry name" value="MoaB/Mog-like domain"/>
    <property type="match status" value="1"/>
</dbReference>
<gene>
    <name evidence="1" type="primary">cinA</name>
    <name evidence="3" type="ORF">LN736_17825</name>
</gene>
<keyword evidence="4" id="KW-1185">Reference proteome</keyword>
<dbReference type="InterPro" id="IPR036425">
    <property type="entry name" value="MoaB/Mog-like_dom_sf"/>
</dbReference>
<dbReference type="InterPro" id="IPR050101">
    <property type="entry name" value="CinA"/>
</dbReference>
<evidence type="ECO:0000256" key="1">
    <source>
        <dbReference type="HAMAP-Rule" id="MF_00226"/>
    </source>
</evidence>
<dbReference type="InterPro" id="IPR008136">
    <property type="entry name" value="CinA_C"/>
</dbReference>
<accession>A0ABS8NA76</accession>
<organism evidence="3 4">
    <name type="scientific">Clostridium aromativorans</name>
    <dbReference type="NCBI Taxonomy" id="2836848"/>
    <lineage>
        <taxon>Bacteria</taxon>
        <taxon>Bacillati</taxon>
        <taxon>Bacillota</taxon>
        <taxon>Clostridia</taxon>
        <taxon>Eubacteriales</taxon>
        <taxon>Clostridiaceae</taxon>
        <taxon>Clostridium</taxon>
    </lineage>
</organism>
<dbReference type="Proteomes" id="UP001165422">
    <property type="component" value="Unassembled WGS sequence"/>
</dbReference>
<dbReference type="EMBL" id="JAJJPB010000043">
    <property type="protein sequence ID" value="MCC9296698.1"/>
    <property type="molecule type" value="Genomic_DNA"/>
</dbReference>
<evidence type="ECO:0000313" key="4">
    <source>
        <dbReference type="Proteomes" id="UP001165422"/>
    </source>
</evidence>
<dbReference type="SUPFAM" id="SSF142433">
    <property type="entry name" value="CinA-like"/>
    <property type="match status" value="1"/>
</dbReference>
<sequence length="412" mass="45281">MKAEILCVGTEILLGDIVNTNAQFISKHLANLGIEVFHQSVVGDNPERLLDELENGFKRSDIIITTGGLGPTPDDLTKETSAKFFNRELILDEKSLEDLKDHFNKMGRSYSKGNNIKQAYFPKGSKILPNPHGTAPGCILEVENKTLIILPGPPREVAPMFTEYVEPFLKKYSRGIIKSKTLRISGIGEGIMAEMASDIINNSTNPTVAPYAKEEDTILRITAEASTEDEALTLIEPVESKLRKIFGINIYGEDDVKIEEVLGKMLIDKDYTISSAESCTGGLIAAKLVNYPGISKVFKEGAVTYSNEAKINRLGVKRETLDKYGAVSYETAREMAEGIAKTSDTDIGIATTGIAGPDGGSPEKPVGLVYMGLYIRGKTQVKKFQYFGNRATIRKRATMSALDWVRREIMNI</sequence>
<comment type="caution">
    <text evidence="3">The sequence shown here is derived from an EMBL/GenBank/DDBJ whole genome shotgun (WGS) entry which is preliminary data.</text>
</comment>
<evidence type="ECO:0000313" key="3">
    <source>
        <dbReference type="EMBL" id="MCC9296698.1"/>
    </source>
</evidence>
<dbReference type="NCBIfam" id="NF001813">
    <property type="entry name" value="PRK00549.1"/>
    <property type="match status" value="1"/>
</dbReference>
<dbReference type="InterPro" id="IPR001453">
    <property type="entry name" value="MoaB/Mog_dom"/>
</dbReference>
<evidence type="ECO:0000259" key="2">
    <source>
        <dbReference type="SMART" id="SM00852"/>
    </source>
</evidence>
<dbReference type="Gene3D" id="3.30.70.2860">
    <property type="match status" value="1"/>
</dbReference>
<reference evidence="3" key="1">
    <citation type="submission" date="2021-11" db="EMBL/GenBank/DDBJ databases">
        <authorList>
            <person name="Qingchun L."/>
            <person name="Dong Z."/>
            <person name="Zongwei Q."/>
            <person name="Jia Z."/>
            <person name="Duotao L."/>
        </authorList>
    </citation>
    <scope>NUCLEOTIDE SEQUENCE</scope>
    <source>
        <strain evidence="3">WLY-B-L2</strain>
    </source>
</reference>
<dbReference type="Gene3D" id="3.90.950.20">
    <property type="entry name" value="CinA-like"/>
    <property type="match status" value="1"/>
</dbReference>
<dbReference type="CDD" id="cd00885">
    <property type="entry name" value="cinA"/>
    <property type="match status" value="1"/>
</dbReference>
<dbReference type="NCBIfam" id="TIGR00200">
    <property type="entry name" value="cinA_nterm"/>
    <property type="match status" value="1"/>
</dbReference>
<dbReference type="InterPro" id="IPR008135">
    <property type="entry name" value="Competence-induced_CinA"/>
</dbReference>
<dbReference type="Pfam" id="PF02464">
    <property type="entry name" value="CinA"/>
    <property type="match status" value="1"/>
</dbReference>
<comment type="similarity">
    <text evidence="1">Belongs to the CinA family.</text>
</comment>
<name>A0ABS8NA76_9CLOT</name>
<dbReference type="NCBIfam" id="TIGR00177">
    <property type="entry name" value="molyb_syn"/>
    <property type="match status" value="1"/>
</dbReference>
<feature type="domain" description="MoaB/Mog" evidence="2">
    <location>
        <begin position="4"/>
        <end position="171"/>
    </location>
</feature>
<dbReference type="InterPro" id="IPR041424">
    <property type="entry name" value="CinA_KH"/>
</dbReference>
<dbReference type="SUPFAM" id="SSF53218">
    <property type="entry name" value="Molybdenum cofactor biosynthesis proteins"/>
    <property type="match status" value="1"/>
</dbReference>
<dbReference type="InterPro" id="IPR036653">
    <property type="entry name" value="CinA-like_C"/>
</dbReference>
<proteinExistence type="inferred from homology"/>
<dbReference type="HAMAP" id="MF_00226_B">
    <property type="entry name" value="CinA_B"/>
    <property type="match status" value="1"/>
</dbReference>
<dbReference type="PANTHER" id="PTHR13939">
    <property type="entry name" value="NICOTINAMIDE-NUCLEOTIDE AMIDOHYDROLASE PNCC"/>
    <property type="match status" value="1"/>
</dbReference>
<dbReference type="RefSeq" id="WP_150358675.1">
    <property type="nucleotide sequence ID" value="NZ_JAJJPB010000043.1"/>
</dbReference>
<dbReference type="Pfam" id="PF00994">
    <property type="entry name" value="MoCF_biosynth"/>
    <property type="match status" value="1"/>
</dbReference>
<dbReference type="PANTHER" id="PTHR13939:SF0">
    <property type="entry name" value="NMN AMIDOHYDROLASE-LIKE PROTEIN YFAY"/>
    <property type="match status" value="1"/>
</dbReference>
<dbReference type="SMART" id="SM00852">
    <property type="entry name" value="MoCF_biosynth"/>
    <property type="match status" value="1"/>
</dbReference>
<dbReference type="NCBIfam" id="TIGR00199">
    <property type="entry name" value="PncC_domain"/>
    <property type="match status" value="1"/>
</dbReference>
<dbReference type="Pfam" id="PF18146">
    <property type="entry name" value="CinA_KH"/>
    <property type="match status" value="1"/>
</dbReference>